<evidence type="ECO:0000313" key="5">
    <source>
        <dbReference type="Proteomes" id="UP000324748"/>
    </source>
</evidence>
<feature type="compositionally biased region" description="Polar residues" evidence="1">
    <location>
        <begin position="26"/>
        <end position="36"/>
    </location>
</feature>
<sequence length="68" mass="7188">MHVFLATIFGFLLLQGGALSIPISSGSSTEALSGTNLRRRAGLGQKPPPYSRPPCLHIPCDISPPHHA</sequence>
<evidence type="ECO:0000256" key="2">
    <source>
        <dbReference type="SAM" id="SignalP"/>
    </source>
</evidence>
<proteinExistence type="predicted"/>
<dbReference type="EMBL" id="VSWC01000028">
    <property type="protein sequence ID" value="KAA1108482.1"/>
    <property type="molecule type" value="Genomic_DNA"/>
</dbReference>
<reference evidence="5 6" key="1">
    <citation type="submission" date="2019-05" db="EMBL/GenBank/DDBJ databases">
        <title>Emergence of the Ug99 lineage of the wheat stem rust pathogen through somatic hybridization.</title>
        <authorList>
            <person name="Li F."/>
            <person name="Upadhyaya N.M."/>
            <person name="Sperschneider J."/>
            <person name="Matny O."/>
            <person name="Nguyen-Phuc H."/>
            <person name="Mago R."/>
            <person name="Raley C."/>
            <person name="Miller M.E."/>
            <person name="Silverstein K.A.T."/>
            <person name="Henningsen E."/>
            <person name="Hirsch C.D."/>
            <person name="Visser B."/>
            <person name="Pretorius Z.A."/>
            <person name="Steffenson B.J."/>
            <person name="Schwessinger B."/>
            <person name="Dodds P.N."/>
            <person name="Figueroa M."/>
        </authorList>
    </citation>
    <scope>NUCLEOTIDE SEQUENCE [LARGE SCALE GENOMIC DNA]</scope>
    <source>
        <strain evidence="3">21-0</strain>
        <strain evidence="4 6">Ug99</strain>
    </source>
</reference>
<dbReference type="Proteomes" id="UP000325313">
    <property type="component" value="Unassembled WGS sequence"/>
</dbReference>
<evidence type="ECO:0000313" key="3">
    <source>
        <dbReference type="EMBL" id="KAA1108482.1"/>
    </source>
</evidence>
<organism evidence="3 5">
    <name type="scientific">Puccinia graminis f. sp. tritici</name>
    <dbReference type="NCBI Taxonomy" id="56615"/>
    <lineage>
        <taxon>Eukaryota</taxon>
        <taxon>Fungi</taxon>
        <taxon>Dikarya</taxon>
        <taxon>Basidiomycota</taxon>
        <taxon>Pucciniomycotina</taxon>
        <taxon>Pucciniomycetes</taxon>
        <taxon>Pucciniales</taxon>
        <taxon>Pucciniaceae</taxon>
        <taxon>Puccinia</taxon>
    </lineage>
</organism>
<keyword evidence="2" id="KW-0732">Signal</keyword>
<protein>
    <submittedName>
        <fullName evidence="3">Uncharacterized protein</fullName>
    </submittedName>
</protein>
<evidence type="ECO:0000256" key="1">
    <source>
        <dbReference type="SAM" id="MobiDB-lite"/>
    </source>
</evidence>
<evidence type="ECO:0000313" key="6">
    <source>
        <dbReference type="Proteomes" id="UP000325313"/>
    </source>
</evidence>
<dbReference type="AlphaFoldDB" id="A0A5B0Q5U3"/>
<keyword evidence="5" id="KW-1185">Reference proteome</keyword>
<gene>
    <name evidence="3" type="ORF">PGT21_013971</name>
    <name evidence="4" type="ORF">PGTUg99_029618</name>
</gene>
<feature type="signal peptide" evidence="2">
    <location>
        <begin position="1"/>
        <end position="20"/>
    </location>
</feature>
<comment type="caution">
    <text evidence="3">The sequence shown here is derived from an EMBL/GenBank/DDBJ whole genome shotgun (WGS) entry which is preliminary data.</text>
</comment>
<dbReference type="Proteomes" id="UP000324748">
    <property type="component" value="Unassembled WGS sequence"/>
</dbReference>
<accession>A0A5B0Q5U3</accession>
<dbReference type="EMBL" id="VDEP01000002">
    <property type="protein sequence ID" value="KAA1138571.1"/>
    <property type="molecule type" value="Genomic_DNA"/>
</dbReference>
<evidence type="ECO:0000313" key="4">
    <source>
        <dbReference type="EMBL" id="KAA1138571.1"/>
    </source>
</evidence>
<feature type="region of interest" description="Disordered" evidence="1">
    <location>
        <begin position="26"/>
        <end position="54"/>
    </location>
</feature>
<name>A0A5B0Q5U3_PUCGR</name>
<feature type="chain" id="PRO_5036366497" evidence="2">
    <location>
        <begin position="21"/>
        <end position="68"/>
    </location>
</feature>